<sequence length="93" mass="10220">MATIKFDDYLNEKLKDTDFRAGYLAESAKLESAVALFKAREAAGITQQALADRAALPVTMVEAVEAGDNTDFETMSKLAFALNKKLTVRFDEP</sequence>
<reference evidence="2" key="2">
    <citation type="submission" date="2021-04" db="EMBL/GenBank/DDBJ databases">
        <authorList>
            <person name="Gilroy R."/>
        </authorList>
    </citation>
    <scope>NUCLEOTIDE SEQUENCE</scope>
    <source>
        <strain evidence="2">CHK173-259</strain>
    </source>
</reference>
<dbReference type="PROSITE" id="PS50943">
    <property type="entry name" value="HTH_CROC1"/>
    <property type="match status" value="1"/>
</dbReference>
<name>A0A9D1U4Y9_9LACO</name>
<dbReference type="Pfam" id="PF01381">
    <property type="entry name" value="HTH_3"/>
    <property type="match status" value="1"/>
</dbReference>
<dbReference type="CDD" id="cd00093">
    <property type="entry name" value="HTH_XRE"/>
    <property type="match status" value="1"/>
</dbReference>
<dbReference type="AlphaFoldDB" id="A0A9D1U4Y9"/>
<accession>A0A9D1U4Y9</accession>
<dbReference type="Gene3D" id="1.10.260.40">
    <property type="entry name" value="lambda repressor-like DNA-binding domains"/>
    <property type="match status" value="1"/>
</dbReference>
<dbReference type="InterPro" id="IPR001387">
    <property type="entry name" value="Cro/C1-type_HTH"/>
</dbReference>
<dbReference type="Proteomes" id="UP000886822">
    <property type="component" value="Unassembled WGS sequence"/>
</dbReference>
<dbReference type="InterPro" id="IPR010982">
    <property type="entry name" value="Lambda_DNA-bd_dom_sf"/>
</dbReference>
<gene>
    <name evidence="2" type="ORF">H9875_01655</name>
</gene>
<dbReference type="SUPFAM" id="SSF47413">
    <property type="entry name" value="lambda repressor-like DNA-binding domains"/>
    <property type="match status" value="1"/>
</dbReference>
<evidence type="ECO:0000313" key="3">
    <source>
        <dbReference type="Proteomes" id="UP000886822"/>
    </source>
</evidence>
<organism evidence="2 3">
    <name type="scientific">Candidatus Levilactobacillus faecigallinarum</name>
    <dbReference type="NCBI Taxonomy" id="2838638"/>
    <lineage>
        <taxon>Bacteria</taxon>
        <taxon>Bacillati</taxon>
        <taxon>Bacillota</taxon>
        <taxon>Bacilli</taxon>
        <taxon>Lactobacillales</taxon>
        <taxon>Lactobacillaceae</taxon>
        <taxon>Levilactobacillus</taxon>
    </lineage>
</organism>
<evidence type="ECO:0000259" key="1">
    <source>
        <dbReference type="PROSITE" id="PS50943"/>
    </source>
</evidence>
<dbReference type="GO" id="GO:0003677">
    <property type="term" value="F:DNA binding"/>
    <property type="evidence" value="ECO:0007669"/>
    <property type="project" value="InterPro"/>
</dbReference>
<evidence type="ECO:0000313" key="2">
    <source>
        <dbReference type="EMBL" id="HIW71310.1"/>
    </source>
</evidence>
<protein>
    <submittedName>
        <fullName evidence="2">Helix-turn-helix domain-containing protein</fullName>
    </submittedName>
</protein>
<reference evidence="2" key="1">
    <citation type="journal article" date="2021" name="PeerJ">
        <title>Extensive microbial diversity within the chicken gut microbiome revealed by metagenomics and culture.</title>
        <authorList>
            <person name="Gilroy R."/>
            <person name="Ravi A."/>
            <person name="Getino M."/>
            <person name="Pursley I."/>
            <person name="Horton D.L."/>
            <person name="Alikhan N.F."/>
            <person name="Baker D."/>
            <person name="Gharbi K."/>
            <person name="Hall N."/>
            <person name="Watson M."/>
            <person name="Adriaenssens E.M."/>
            <person name="Foster-Nyarko E."/>
            <person name="Jarju S."/>
            <person name="Secka A."/>
            <person name="Antonio M."/>
            <person name="Oren A."/>
            <person name="Chaudhuri R.R."/>
            <person name="La Ragione R."/>
            <person name="Hildebrand F."/>
            <person name="Pallen M.J."/>
        </authorList>
    </citation>
    <scope>NUCLEOTIDE SEQUENCE</scope>
    <source>
        <strain evidence="2">CHK173-259</strain>
    </source>
</reference>
<dbReference type="EMBL" id="DXGJ01000016">
    <property type="protein sequence ID" value="HIW71310.1"/>
    <property type="molecule type" value="Genomic_DNA"/>
</dbReference>
<dbReference type="SMART" id="SM00530">
    <property type="entry name" value="HTH_XRE"/>
    <property type="match status" value="1"/>
</dbReference>
<proteinExistence type="predicted"/>
<comment type="caution">
    <text evidence="2">The sequence shown here is derived from an EMBL/GenBank/DDBJ whole genome shotgun (WGS) entry which is preliminary data.</text>
</comment>
<feature type="domain" description="HTH cro/C1-type" evidence="1">
    <location>
        <begin position="38"/>
        <end position="89"/>
    </location>
</feature>